<proteinExistence type="predicted"/>
<dbReference type="RefSeq" id="WP_231820957.1">
    <property type="nucleotide sequence ID" value="NZ_CP082781.1"/>
</dbReference>
<accession>A0ABY3RUW2</accession>
<gene>
    <name evidence="2" type="ORF">K8F61_05420</name>
</gene>
<evidence type="ECO:0000313" key="2">
    <source>
        <dbReference type="EMBL" id="UGS27627.1"/>
    </source>
</evidence>
<evidence type="ECO:0000256" key="1">
    <source>
        <dbReference type="SAM" id="MobiDB-lite"/>
    </source>
</evidence>
<evidence type="ECO:0008006" key="4">
    <source>
        <dbReference type="Google" id="ProtNLM"/>
    </source>
</evidence>
<dbReference type="Proteomes" id="UP001199642">
    <property type="component" value="Chromosome"/>
</dbReference>
<protein>
    <recommendedName>
        <fullName evidence="4">FHA domain-containing protein</fullName>
    </recommendedName>
</protein>
<evidence type="ECO:0000313" key="3">
    <source>
        <dbReference type="Proteomes" id="UP001199642"/>
    </source>
</evidence>
<sequence>MSHDDAREPAHGLPEPTRGGTTHAAWGAGNPRLLVSREDERQVFDLVDDRTAIGSAPDAQLRLDGADPVHATITHDDQDEYVLELHAAGEMNARPDVSGTDAERGEILRTGARFTVADWTLVFQRDEFADHGRPYGGREGGELSDQPPQPARPDYRRDEPGDERPLEVHDS</sequence>
<keyword evidence="3" id="KW-1185">Reference proteome</keyword>
<dbReference type="SUPFAM" id="SSF49879">
    <property type="entry name" value="SMAD/FHA domain"/>
    <property type="match status" value="1"/>
</dbReference>
<dbReference type="EMBL" id="CP082781">
    <property type="protein sequence ID" value="UGS27627.1"/>
    <property type="molecule type" value="Genomic_DNA"/>
</dbReference>
<dbReference type="InterPro" id="IPR008984">
    <property type="entry name" value="SMAD_FHA_dom_sf"/>
</dbReference>
<organism evidence="2 3">
    <name type="scientific">Microbacterium resistens</name>
    <dbReference type="NCBI Taxonomy" id="156977"/>
    <lineage>
        <taxon>Bacteria</taxon>
        <taxon>Bacillati</taxon>
        <taxon>Actinomycetota</taxon>
        <taxon>Actinomycetes</taxon>
        <taxon>Micrococcales</taxon>
        <taxon>Microbacteriaceae</taxon>
        <taxon>Microbacterium</taxon>
    </lineage>
</organism>
<feature type="compositionally biased region" description="Basic and acidic residues" evidence="1">
    <location>
        <begin position="153"/>
        <end position="171"/>
    </location>
</feature>
<feature type="compositionally biased region" description="Basic and acidic residues" evidence="1">
    <location>
        <begin position="1"/>
        <end position="10"/>
    </location>
</feature>
<feature type="region of interest" description="Disordered" evidence="1">
    <location>
        <begin position="130"/>
        <end position="171"/>
    </location>
</feature>
<name>A0ABY3RUW2_9MICO</name>
<feature type="region of interest" description="Disordered" evidence="1">
    <location>
        <begin position="1"/>
        <end position="32"/>
    </location>
</feature>
<reference evidence="2 3" key="1">
    <citation type="submission" date="2023-01" db="EMBL/GenBank/DDBJ databases">
        <title>Characterization of estradiol degrading bacteria Microbacterium sp. MZT7 and reveal degrading genes through genome analysis.</title>
        <authorList>
            <person name="Hao P."/>
            <person name="Gao Y."/>
        </authorList>
    </citation>
    <scope>NUCLEOTIDE SEQUENCE [LARGE SCALE GENOMIC DNA]</scope>
    <source>
        <strain evidence="2 3">MZT7</strain>
    </source>
</reference>